<organism evidence="2 3">
    <name type="scientific">Citrobacter koseri</name>
    <name type="common">Citrobacter diversus</name>
    <dbReference type="NCBI Taxonomy" id="545"/>
    <lineage>
        <taxon>Bacteria</taxon>
        <taxon>Pseudomonadati</taxon>
        <taxon>Pseudomonadota</taxon>
        <taxon>Gammaproteobacteria</taxon>
        <taxon>Enterobacterales</taxon>
        <taxon>Enterobacteriaceae</taxon>
        <taxon>Citrobacter</taxon>
    </lineage>
</organism>
<accession>A0A2X2VWA7</accession>
<protein>
    <submittedName>
        <fullName evidence="2">Uncharacterized protein</fullName>
    </submittedName>
</protein>
<evidence type="ECO:0000313" key="3">
    <source>
        <dbReference type="Proteomes" id="UP000251584"/>
    </source>
</evidence>
<feature type="compositionally biased region" description="Polar residues" evidence="1">
    <location>
        <begin position="73"/>
        <end position="86"/>
    </location>
</feature>
<evidence type="ECO:0000313" key="2">
    <source>
        <dbReference type="EMBL" id="SQB29871.1"/>
    </source>
</evidence>
<name>A0A2X2VWA7_CITKO</name>
<dbReference type="AlphaFoldDB" id="A0A2X2VWA7"/>
<proteinExistence type="predicted"/>
<feature type="region of interest" description="Disordered" evidence="1">
    <location>
        <begin position="72"/>
        <end position="97"/>
    </location>
</feature>
<dbReference type="Proteomes" id="UP000251584">
    <property type="component" value="Unassembled WGS sequence"/>
</dbReference>
<dbReference type="EMBL" id="UAVY01000004">
    <property type="protein sequence ID" value="SQB29871.1"/>
    <property type="molecule type" value="Genomic_DNA"/>
</dbReference>
<sequence>MNVSFPTQQMRSVQFGADVDAQVQPVHCREPLFVIGHCHGKITAQADQRPGAPVDHGLRRLYGVVSVFRRGTNPKTSLNRSRNSGAGFSVMPTVRFP</sequence>
<evidence type="ECO:0000256" key="1">
    <source>
        <dbReference type="SAM" id="MobiDB-lite"/>
    </source>
</evidence>
<reference evidence="2 3" key="1">
    <citation type="submission" date="2018-06" db="EMBL/GenBank/DDBJ databases">
        <authorList>
            <consortium name="Pathogen Informatics"/>
            <person name="Doyle S."/>
        </authorList>
    </citation>
    <scope>NUCLEOTIDE SEQUENCE [LARGE SCALE GENOMIC DNA]</scope>
    <source>
        <strain evidence="2 3">NCTC10786</strain>
    </source>
</reference>
<gene>
    <name evidence="2" type="ORF">NCTC10786_03477</name>
</gene>